<dbReference type="InterPro" id="IPR011009">
    <property type="entry name" value="Kinase-like_dom_sf"/>
</dbReference>
<reference evidence="9 10" key="1">
    <citation type="submission" date="2014-04" db="EMBL/GenBank/DDBJ databases">
        <authorList>
            <consortium name="International Citrus Genome Consortium"/>
            <person name="Gmitter F."/>
            <person name="Chen C."/>
            <person name="Farmerie W."/>
            <person name="Harkins T."/>
            <person name="Desany B."/>
            <person name="Mohiuddin M."/>
            <person name="Kodira C."/>
            <person name="Borodovsky M."/>
            <person name="Lomsadze A."/>
            <person name="Burns P."/>
            <person name="Jenkins J."/>
            <person name="Prochnik S."/>
            <person name="Shu S."/>
            <person name="Chapman J."/>
            <person name="Pitluck S."/>
            <person name="Schmutz J."/>
            <person name="Rokhsar D."/>
        </authorList>
    </citation>
    <scope>NUCLEOTIDE SEQUENCE</scope>
</reference>
<dbReference type="Gene3D" id="3.30.200.20">
    <property type="entry name" value="Phosphorylase Kinase, domain 1"/>
    <property type="match status" value="1"/>
</dbReference>
<dbReference type="GO" id="GO:0033316">
    <property type="term" value="P:meiotic spindle assembly checkpoint signaling"/>
    <property type="evidence" value="ECO:0000318"/>
    <property type="project" value="GO_Central"/>
</dbReference>
<feature type="region of interest" description="Disordered" evidence="7">
    <location>
        <begin position="309"/>
        <end position="344"/>
    </location>
</feature>
<dbReference type="EMBL" id="KK784876">
    <property type="protein sequence ID" value="KDO80747.1"/>
    <property type="molecule type" value="Genomic_DNA"/>
</dbReference>
<dbReference type="FunFam" id="1.10.510.10:FF:000224">
    <property type="entry name" value="serine/threonine-protein kinase mph1 isoform X1"/>
    <property type="match status" value="1"/>
</dbReference>
<organism evidence="9 10">
    <name type="scientific">Citrus sinensis</name>
    <name type="common">Sweet orange</name>
    <name type="synonym">Citrus aurantium var. sinensis</name>
    <dbReference type="NCBI Taxonomy" id="2711"/>
    <lineage>
        <taxon>Eukaryota</taxon>
        <taxon>Viridiplantae</taxon>
        <taxon>Streptophyta</taxon>
        <taxon>Embryophyta</taxon>
        <taxon>Tracheophyta</taxon>
        <taxon>Spermatophyta</taxon>
        <taxon>Magnoliopsida</taxon>
        <taxon>eudicotyledons</taxon>
        <taxon>Gunneridae</taxon>
        <taxon>Pentapetalae</taxon>
        <taxon>rosids</taxon>
        <taxon>malvids</taxon>
        <taxon>Sapindales</taxon>
        <taxon>Rutaceae</taxon>
        <taxon>Aurantioideae</taxon>
        <taxon>Citrus</taxon>
    </lineage>
</organism>
<evidence type="ECO:0000256" key="5">
    <source>
        <dbReference type="ARBA" id="ARBA00022840"/>
    </source>
</evidence>
<dbReference type="STRING" id="2711.A0A067GZ86"/>
<keyword evidence="3 6" id="KW-0547">Nucleotide-binding</keyword>
<dbReference type="Gene3D" id="1.10.510.10">
    <property type="entry name" value="Transferase(Phosphotransferase) domain 1"/>
    <property type="match status" value="1"/>
</dbReference>
<feature type="compositionally biased region" description="Basic and acidic residues" evidence="7">
    <location>
        <begin position="434"/>
        <end position="448"/>
    </location>
</feature>
<proteinExistence type="predicted"/>
<dbReference type="GO" id="GO:0007059">
    <property type="term" value="P:chromosome segregation"/>
    <property type="evidence" value="ECO:0000318"/>
    <property type="project" value="GO_Central"/>
</dbReference>
<feature type="domain" description="Protein kinase" evidence="8">
    <location>
        <begin position="474"/>
        <end position="767"/>
    </location>
</feature>
<dbReference type="GO" id="GO:0034501">
    <property type="term" value="P:protein localization to kinetochore"/>
    <property type="evidence" value="ECO:0000318"/>
    <property type="project" value="GO_Central"/>
</dbReference>
<dbReference type="GO" id="GO:0000776">
    <property type="term" value="C:kinetochore"/>
    <property type="evidence" value="ECO:0000318"/>
    <property type="project" value="GO_Central"/>
</dbReference>
<dbReference type="InterPro" id="IPR000719">
    <property type="entry name" value="Prot_kinase_dom"/>
</dbReference>
<dbReference type="GO" id="GO:0005524">
    <property type="term" value="F:ATP binding"/>
    <property type="evidence" value="ECO:0007669"/>
    <property type="project" value="UniProtKB-UniRule"/>
</dbReference>
<keyword evidence="1" id="KW-0723">Serine/threonine-protein kinase</keyword>
<evidence type="ECO:0000313" key="10">
    <source>
        <dbReference type="Proteomes" id="UP000027120"/>
    </source>
</evidence>
<evidence type="ECO:0000256" key="7">
    <source>
        <dbReference type="SAM" id="MobiDB-lite"/>
    </source>
</evidence>
<dbReference type="GO" id="GO:0098813">
    <property type="term" value="P:nuclear chromosome segregation"/>
    <property type="evidence" value="ECO:0007669"/>
    <property type="project" value="UniProtKB-ARBA"/>
</dbReference>
<dbReference type="SUPFAM" id="SSF56112">
    <property type="entry name" value="Protein kinase-like (PK-like)"/>
    <property type="match status" value="1"/>
</dbReference>
<dbReference type="Proteomes" id="UP000027120">
    <property type="component" value="Unassembled WGS sequence"/>
</dbReference>
<keyword evidence="4" id="KW-0418">Kinase</keyword>
<dbReference type="PROSITE" id="PS00108">
    <property type="entry name" value="PROTEIN_KINASE_ST"/>
    <property type="match status" value="1"/>
</dbReference>
<evidence type="ECO:0000313" key="9">
    <source>
        <dbReference type="EMBL" id="KDO80747.1"/>
    </source>
</evidence>
<evidence type="ECO:0000256" key="3">
    <source>
        <dbReference type="ARBA" id="ARBA00022741"/>
    </source>
</evidence>
<evidence type="ECO:0000259" key="8">
    <source>
        <dbReference type="PROSITE" id="PS50011"/>
    </source>
</evidence>
<feature type="compositionally biased region" description="Basic and acidic residues" evidence="7">
    <location>
        <begin position="375"/>
        <end position="393"/>
    </location>
</feature>
<keyword evidence="5 6" id="KW-0067">ATP-binding</keyword>
<name>A0A067GZ86_CITSI</name>
<evidence type="ECO:0000256" key="1">
    <source>
        <dbReference type="ARBA" id="ARBA00022527"/>
    </source>
</evidence>
<dbReference type="PROSITE" id="PS00107">
    <property type="entry name" value="PROTEIN_KINASE_ATP"/>
    <property type="match status" value="1"/>
</dbReference>
<feature type="compositionally biased region" description="Low complexity" evidence="7">
    <location>
        <begin position="22"/>
        <end position="39"/>
    </location>
</feature>
<dbReference type="PANTHER" id="PTHR22974:SF21">
    <property type="entry name" value="DUAL SPECIFICITY PROTEIN KINASE TTK"/>
    <property type="match status" value="1"/>
</dbReference>
<dbReference type="PROSITE" id="PS50011">
    <property type="entry name" value="PROTEIN_KINASE_DOM"/>
    <property type="match status" value="1"/>
</dbReference>
<feature type="region of interest" description="Disordered" evidence="7">
    <location>
        <begin position="1"/>
        <end position="42"/>
    </location>
</feature>
<dbReference type="FunFam" id="3.30.200.20:FF:000269">
    <property type="entry name" value="serine/threonine-protein kinase mph1 isoform X2"/>
    <property type="match status" value="1"/>
</dbReference>
<evidence type="ECO:0000256" key="4">
    <source>
        <dbReference type="ARBA" id="ARBA00022777"/>
    </source>
</evidence>
<protein>
    <recommendedName>
        <fullName evidence="8">Protein kinase domain-containing protein</fullName>
    </recommendedName>
</protein>
<dbReference type="Pfam" id="PF00069">
    <property type="entry name" value="Pkinase"/>
    <property type="match status" value="1"/>
</dbReference>
<dbReference type="SMR" id="A0A067GZ86"/>
<dbReference type="eggNOG" id="KOG0596">
    <property type="taxonomic scope" value="Eukaryota"/>
</dbReference>
<dbReference type="PANTHER" id="PTHR22974">
    <property type="entry name" value="MIXED LINEAGE PROTEIN KINASE"/>
    <property type="match status" value="1"/>
</dbReference>
<dbReference type="InterPro" id="IPR017441">
    <property type="entry name" value="Protein_kinase_ATP_BS"/>
</dbReference>
<evidence type="ECO:0000256" key="6">
    <source>
        <dbReference type="PROSITE-ProRule" id="PRU10141"/>
    </source>
</evidence>
<dbReference type="GO" id="GO:0004712">
    <property type="term" value="F:protein serine/threonine/tyrosine kinase activity"/>
    <property type="evidence" value="ECO:0000318"/>
    <property type="project" value="GO_Central"/>
</dbReference>
<evidence type="ECO:0000256" key="2">
    <source>
        <dbReference type="ARBA" id="ARBA00022679"/>
    </source>
</evidence>
<dbReference type="GO" id="GO:0004674">
    <property type="term" value="F:protein serine/threonine kinase activity"/>
    <property type="evidence" value="ECO:0000318"/>
    <property type="project" value="GO_Central"/>
</dbReference>
<accession>A0A067GZ86</accession>
<dbReference type="CDD" id="cd14131">
    <property type="entry name" value="PKc_Mps1"/>
    <property type="match status" value="1"/>
</dbReference>
<dbReference type="InterPro" id="IPR008271">
    <property type="entry name" value="Ser/Thr_kinase_AS"/>
</dbReference>
<gene>
    <name evidence="9" type="ORF">CISIN_1g003052mg</name>
</gene>
<dbReference type="GO" id="GO:0005634">
    <property type="term" value="C:nucleus"/>
    <property type="evidence" value="ECO:0000318"/>
    <property type="project" value="GO_Central"/>
</dbReference>
<feature type="compositionally biased region" description="Basic and acidic residues" evidence="7">
    <location>
        <begin position="403"/>
        <end position="412"/>
    </location>
</feature>
<dbReference type="AlphaFoldDB" id="A0A067GZ86"/>
<dbReference type="PaxDb" id="2711-XP_006472719.1"/>
<keyword evidence="10" id="KW-1185">Reference proteome</keyword>
<dbReference type="InterPro" id="IPR027084">
    <property type="entry name" value="Mps1_cat"/>
</dbReference>
<dbReference type="GO" id="GO:0007094">
    <property type="term" value="P:mitotic spindle assembly checkpoint signaling"/>
    <property type="evidence" value="ECO:0000318"/>
    <property type="project" value="GO_Central"/>
</dbReference>
<feature type="region of interest" description="Disordered" evidence="7">
    <location>
        <begin position="357"/>
        <end position="460"/>
    </location>
</feature>
<feature type="binding site" evidence="6">
    <location>
        <position position="502"/>
    </location>
    <ligand>
        <name>ATP</name>
        <dbReference type="ChEBI" id="CHEBI:30616"/>
    </ligand>
</feature>
<feature type="compositionally biased region" description="Polar residues" evidence="7">
    <location>
        <begin position="413"/>
        <end position="433"/>
    </location>
</feature>
<sequence length="853" mass="94989">MDREASLPVPPPLSSRFRPTVTSDTTSSSSSSSFTSSSSPPDLFRHVQAAFKRHRPLGSMQSNSIMPKRSLVPKREASRCLGTSVDINVDTDKSKDMVSLSHGHAVKDPISQIKNEAATAVAETQEDASITPPSILGTRTNTFDENFNPFDAQRDHSKLTIGCKENNSLTLAHLEPPHDQGQRKVRFSVGNSTSCQGADDRMATGMENLSSHMGSLALTEMEWDASNQVEVSTVVNNNSKLQQVRNTEPDISLRPDGASSLAKRTTVVQDQLHQFRNFLGQPATQFSMVGSSCPTSTYIHSTSAPMLNSTTKCSRSHQEGSTLGAVEPVEDFSRNPEPANRGDMVHLSCSSLKDTKTPVDQAVRAPQASTSVIDPKPEIKKQEWPKEQQDCVVKEGGIPNDPSTHKSMEGRQHTGNSPELKSQAPLSKNSSSDMKLEASKSEKQEKAVSSKGASAPRKRNYDPDLFFKVNGKLYQRLGKIGSGGSSEVHKVISSDCTIYALKKIKLKGRDYATAYGFCQEIEYLNKLKGKNNIIQLIDYEVTEKALLREVLNGSMNNKDGRVKDDGYIYMVLEYGEIDLAHMLSQKWKEMDGSNQTLDENWLRFYWQQILEAVNTIHEERIVHSDLKPANFLLVKGSLKLIDFGIAKAIMSDTTNIQRDSQVGTLSYMSPEAFMCNESDENGNIIKCGRPSDIWSLGCILYQMVYGRTPFSEYKTFWAKFKVITDPNHEITYEPVPNPWLLDLMKKCLAWDRNERWRIPQLLQHPFLVPPVSTQPSSSQDQSYQLLQLLAEASASDHEASTICSQLSQLIRNPVMLAATQLSTSQDQQCKLLLKLSKLCLELQKRLANLRENK</sequence>
<keyword evidence="2" id="KW-0808">Transferase</keyword>
<dbReference type="SMART" id="SM00220">
    <property type="entry name" value="S_TKc"/>
    <property type="match status" value="1"/>
</dbReference>